<proteinExistence type="predicted"/>
<evidence type="ECO:0000313" key="1">
    <source>
        <dbReference type="EMBL" id="CAH0025278.1"/>
    </source>
</evidence>
<dbReference type="AlphaFoldDB" id="A0A9N9VHL8"/>
<dbReference type="OrthoDB" id="5125951at2759"/>
<sequence>MASPIDTEMTSCTCHHKKAFVGIDMGATHAGISCITYVDCQACGKKHDKVRHHTLVNKFPVLLAYAYDSSRPAFRFVETKGNLYHHETALSNFKLLLPEMDSYQNQCHTEAIIQYINKTTLDVATHHGHGIVVEMVKKYLDGLINLMLEKMAETAPGILKEDMKIILTYPKFFQSSTGEAFTLLSQAIDLLDMQGILSIDKLPEHSAALKASLYFAGGDLWRHQMANAWVVVADCGGMTIDAVLYRIPAPNTAEDTTQFHQLSSSLGGGVWVDQAIDMYARQHLRTWPGGHDYSLFEMRVQQVMDHWHRVIKPEFEPDDRLPALALGNGLFFEYPRDVIIKAFNDVIEIIYNAVSELWHARGLNGMHPKGLILSGGLAQQEYLKDQLLEKLRRKIDRNLNIIPEIPQDSWNWVASGAALSGLSSTSLFSHSAEYAGLGN</sequence>
<dbReference type="PANTHER" id="PTHR42749:SF1">
    <property type="entry name" value="CELL SHAPE-DETERMINING PROTEIN MREB"/>
    <property type="match status" value="1"/>
</dbReference>
<name>A0A9N9VHL8_9HYPO</name>
<dbReference type="CDD" id="cd10170">
    <property type="entry name" value="ASKHA_NBD_HSP70"/>
    <property type="match status" value="1"/>
</dbReference>
<dbReference type="Gene3D" id="3.30.420.40">
    <property type="match status" value="2"/>
</dbReference>
<dbReference type="InterPro" id="IPR043129">
    <property type="entry name" value="ATPase_NBD"/>
</dbReference>
<comment type="caution">
    <text evidence="1">The sequence shown here is derived from an EMBL/GenBank/DDBJ whole genome shotgun (WGS) entry which is preliminary data.</text>
</comment>
<reference evidence="1" key="1">
    <citation type="submission" date="2021-10" db="EMBL/GenBank/DDBJ databases">
        <authorList>
            <person name="Piombo E."/>
        </authorList>
    </citation>
    <scope>NUCLEOTIDE SEQUENCE</scope>
</reference>
<dbReference type="PANTHER" id="PTHR42749">
    <property type="entry name" value="CELL SHAPE-DETERMINING PROTEIN MREB"/>
    <property type="match status" value="1"/>
</dbReference>
<protein>
    <submittedName>
        <fullName evidence="1">Uncharacterized protein</fullName>
    </submittedName>
</protein>
<dbReference type="Gene3D" id="3.90.640.10">
    <property type="entry name" value="Actin, Chain A, domain 4"/>
    <property type="match status" value="1"/>
</dbReference>
<dbReference type="Proteomes" id="UP000696573">
    <property type="component" value="Unassembled WGS sequence"/>
</dbReference>
<evidence type="ECO:0000313" key="2">
    <source>
        <dbReference type="Proteomes" id="UP000696573"/>
    </source>
</evidence>
<organism evidence="1 2">
    <name type="scientific">Clonostachys rhizophaga</name>
    <dbReference type="NCBI Taxonomy" id="160324"/>
    <lineage>
        <taxon>Eukaryota</taxon>
        <taxon>Fungi</taxon>
        <taxon>Dikarya</taxon>
        <taxon>Ascomycota</taxon>
        <taxon>Pezizomycotina</taxon>
        <taxon>Sordariomycetes</taxon>
        <taxon>Hypocreomycetidae</taxon>
        <taxon>Hypocreales</taxon>
        <taxon>Bionectriaceae</taxon>
        <taxon>Clonostachys</taxon>
    </lineage>
</organism>
<accession>A0A9N9VHL8</accession>
<dbReference type="SUPFAM" id="SSF53067">
    <property type="entry name" value="Actin-like ATPase domain"/>
    <property type="match status" value="1"/>
</dbReference>
<gene>
    <name evidence="1" type="ORF">CRHIZ90672A_00015812</name>
</gene>
<dbReference type="EMBL" id="CABFNQ020000709">
    <property type="protein sequence ID" value="CAH0025278.1"/>
    <property type="molecule type" value="Genomic_DNA"/>
</dbReference>
<keyword evidence="2" id="KW-1185">Reference proteome</keyword>